<sequence length="223" mass="23752">MFNNKKFAAFLFDMDGTVLNSIPVVERVWGSWAERHGLDVEAFLKTVHGIRAIDTINRLGLPGVDAQKEALQLLEDEIADIDGILPIPGVLSFLAALPPERWAIVTSAPRDLALKRMAAAGIPFPRTMVTGEDVSDGKPAPDCYLLGAKRLGVDASDCLVFEDAPAGIDAGRAAGADVVVITATHQHPVETEHLMIASYDGIRAVPDDEGLMLLATETAAVAC</sequence>
<dbReference type="AlphaFoldDB" id="A0A1I3XX51"/>
<dbReference type="CDD" id="cd07527">
    <property type="entry name" value="HAD_ScGPP-like"/>
    <property type="match status" value="1"/>
</dbReference>
<evidence type="ECO:0000313" key="2">
    <source>
        <dbReference type="Proteomes" id="UP000323300"/>
    </source>
</evidence>
<protein>
    <submittedName>
        <fullName evidence="1">Sugar-phosphatase</fullName>
    </submittedName>
</protein>
<dbReference type="GO" id="GO:0050308">
    <property type="term" value="F:sugar-phosphatase activity"/>
    <property type="evidence" value="ECO:0007669"/>
    <property type="project" value="TreeGrafter"/>
</dbReference>
<accession>A0A1I3XX51</accession>
<organism evidence="1 2">
    <name type="scientific">Neomesorhizobium albiziae</name>
    <dbReference type="NCBI Taxonomy" id="335020"/>
    <lineage>
        <taxon>Bacteria</taxon>
        <taxon>Pseudomonadati</taxon>
        <taxon>Pseudomonadota</taxon>
        <taxon>Alphaproteobacteria</taxon>
        <taxon>Hyphomicrobiales</taxon>
        <taxon>Phyllobacteriaceae</taxon>
        <taxon>Neomesorhizobium</taxon>
    </lineage>
</organism>
<proteinExistence type="predicted"/>
<dbReference type="EMBL" id="FOSL01000004">
    <property type="protein sequence ID" value="SFK24138.1"/>
    <property type="molecule type" value="Genomic_DNA"/>
</dbReference>
<evidence type="ECO:0000313" key="1">
    <source>
        <dbReference type="EMBL" id="SFK24138.1"/>
    </source>
</evidence>
<dbReference type="InterPro" id="IPR051806">
    <property type="entry name" value="HAD-like_SPP"/>
</dbReference>
<dbReference type="SFLD" id="SFLDG01129">
    <property type="entry name" value="C1.5:_HAD__Beta-PGM__Phosphata"/>
    <property type="match status" value="1"/>
</dbReference>
<keyword evidence="2" id="KW-1185">Reference proteome</keyword>
<dbReference type="InterPro" id="IPR023198">
    <property type="entry name" value="PGP-like_dom2"/>
</dbReference>
<dbReference type="SUPFAM" id="SSF56784">
    <property type="entry name" value="HAD-like"/>
    <property type="match status" value="1"/>
</dbReference>
<dbReference type="InterPro" id="IPR006439">
    <property type="entry name" value="HAD-SF_hydro_IA"/>
</dbReference>
<dbReference type="NCBIfam" id="TIGR01509">
    <property type="entry name" value="HAD-SF-IA-v3"/>
    <property type="match status" value="1"/>
</dbReference>
<dbReference type="Proteomes" id="UP000323300">
    <property type="component" value="Unassembled WGS sequence"/>
</dbReference>
<dbReference type="InterPro" id="IPR023214">
    <property type="entry name" value="HAD_sf"/>
</dbReference>
<dbReference type="PROSITE" id="PS01228">
    <property type="entry name" value="COF_1"/>
    <property type="match status" value="1"/>
</dbReference>
<dbReference type="PANTHER" id="PTHR43481">
    <property type="entry name" value="FRUCTOSE-1-PHOSPHATE PHOSPHATASE"/>
    <property type="match status" value="1"/>
</dbReference>
<gene>
    <name evidence="1" type="ORF">SAMN04488498_10422</name>
</gene>
<name>A0A1I3XX51_9HYPH</name>
<reference evidence="1 2" key="1">
    <citation type="submission" date="2016-10" db="EMBL/GenBank/DDBJ databases">
        <authorList>
            <person name="Varghese N."/>
            <person name="Submissions S."/>
        </authorList>
    </citation>
    <scope>NUCLEOTIDE SEQUENCE [LARGE SCALE GENOMIC DNA]</scope>
    <source>
        <strain evidence="1 2">DSM 21822</strain>
    </source>
</reference>
<dbReference type="RefSeq" id="WP_149759715.1">
    <property type="nucleotide sequence ID" value="NZ_BSPE01000007.1"/>
</dbReference>
<dbReference type="Pfam" id="PF00702">
    <property type="entry name" value="Hydrolase"/>
    <property type="match status" value="1"/>
</dbReference>
<dbReference type="PANTHER" id="PTHR43481:SF4">
    <property type="entry name" value="GLYCEROL-1-PHOSPHATE PHOSPHOHYDROLASE 1-RELATED"/>
    <property type="match status" value="1"/>
</dbReference>
<dbReference type="NCBIfam" id="TIGR01549">
    <property type="entry name" value="HAD-SF-IA-v1"/>
    <property type="match status" value="1"/>
</dbReference>
<dbReference type="Gene3D" id="3.40.50.1000">
    <property type="entry name" value="HAD superfamily/HAD-like"/>
    <property type="match status" value="1"/>
</dbReference>
<dbReference type="SFLD" id="SFLDS00003">
    <property type="entry name" value="Haloacid_Dehalogenase"/>
    <property type="match status" value="1"/>
</dbReference>
<dbReference type="OrthoDB" id="9800058at2"/>
<dbReference type="InterPro" id="IPR036412">
    <property type="entry name" value="HAD-like_sf"/>
</dbReference>
<dbReference type="Gene3D" id="1.10.150.240">
    <property type="entry name" value="Putative phosphatase, domain 2"/>
    <property type="match status" value="1"/>
</dbReference>